<dbReference type="GO" id="GO:0006355">
    <property type="term" value="P:regulation of DNA-templated transcription"/>
    <property type="evidence" value="ECO:0000318"/>
    <property type="project" value="GO_Central"/>
</dbReference>
<evidence type="ECO:0000313" key="4">
    <source>
        <dbReference type="Proteomes" id="UP000001542"/>
    </source>
</evidence>
<feature type="domain" description="HTH myb-type" evidence="2">
    <location>
        <begin position="28"/>
        <end position="74"/>
    </location>
</feature>
<keyword evidence="4" id="KW-1185">Reference proteome</keyword>
<sequence length="174" mass="20733">MFLRSKHSKYSSSDSEDDLNQLVIKTHRRRFTPEEDELLKEYVNSGEGHTWEDIARMLNGRTARQCWDRYNNYLYKNLKKDKWTPDEDAIIVNMYNKIGSKWTKIAQMLDGRSGNNVKNRWHKYLSKKVDIQSNHVPVRAPQTTERPAQTNNFEFDVDLFNKDIDFTKFFDFGN</sequence>
<dbReference type="InterPro" id="IPR001005">
    <property type="entry name" value="SANT/Myb"/>
</dbReference>
<keyword evidence="3" id="KW-0238">DNA-binding</keyword>
<dbReference type="AlphaFoldDB" id="A2FTZ6"/>
<dbReference type="CDD" id="cd00167">
    <property type="entry name" value="SANT"/>
    <property type="match status" value="2"/>
</dbReference>
<dbReference type="GO" id="GO:0000981">
    <property type="term" value="F:DNA-binding transcription factor activity, RNA polymerase II-specific"/>
    <property type="evidence" value="ECO:0000318"/>
    <property type="project" value="GO_Central"/>
</dbReference>
<feature type="domain" description="HTH myb-type" evidence="2">
    <location>
        <begin position="76"/>
        <end position="129"/>
    </location>
</feature>
<feature type="domain" description="Myb-like" evidence="1">
    <location>
        <begin position="75"/>
        <end position="125"/>
    </location>
</feature>
<evidence type="ECO:0000259" key="1">
    <source>
        <dbReference type="PROSITE" id="PS50090"/>
    </source>
</evidence>
<proteinExistence type="predicted"/>
<dbReference type="EMBL" id="DS114022">
    <property type="protein sequence ID" value="EAX91613.1"/>
    <property type="molecule type" value="Genomic_DNA"/>
</dbReference>
<dbReference type="Gene3D" id="1.10.10.60">
    <property type="entry name" value="Homeodomain-like"/>
    <property type="match status" value="2"/>
</dbReference>
<dbReference type="VEuPathDB" id="TrichDB:TVAG_309650"/>
<dbReference type="InParanoid" id="A2FTZ6"/>
<dbReference type="VEuPathDB" id="TrichDB:TVAGG3_0708400"/>
<dbReference type="PANTHER" id="PTHR45614:SF69">
    <property type="entry name" value="CHROMOSOME UNDETERMINED SCAFFOLD_38, WHOLE GENOME SHOTGUN SEQUENCE"/>
    <property type="match status" value="1"/>
</dbReference>
<protein>
    <submittedName>
        <fullName evidence="3">Myb-like DNA-binding domain containing protein</fullName>
    </submittedName>
</protein>
<gene>
    <name evidence="3" type="ORF">TVAG_309650</name>
</gene>
<evidence type="ECO:0000313" key="3">
    <source>
        <dbReference type="EMBL" id="EAX91613.1"/>
    </source>
</evidence>
<feature type="domain" description="Myb-like" evidence="1">
    <location>
        <begin position="28"/>
        <end position="74"/>
    </location>
</feature>
<dbReference type="SMR" id="A2FTZ6"/>
<dbReference type="SUPFAM" id="SSF46689">
    <property type="entry name" value="Homeodomain-like"/>
    <property type="match status" value="1"/>
</dbReference>
<dbReference type="Proteomes" id="UP000001542">
    <property type="component" value="Unassembled WGS sequence"/>
</dbReference>
<accession>A2FTZ6</accession>
<organism evidence="3 4">
    <name type="scientific">Trichomonas vaginalis (strain ATCC PRA-98 / G3)</name>
    <dbReference type="NCBI Taxonomy" id="412133"/>
    <lineage>
        <taxon>Eukaryota</taxon>
        <taxon>Metamonada</taxon>
        <taxon>Parabasalia</taxon>
        <taxon>Trichomonadida</taxon>
        <taxon>Trichomonadidae</taxon>
        <taxon>Trichomonas</taxon>
    </lineage>
</organism>
<dbReference type="STRING" id="5722.A2FTZ6"/>
<dbReference type="PROSITE" id="PS51294">
    <property type="entry name" value="HTH_MYB"/>
    <property type="match status" value="2"/>
</dbReference>
<dbReference type="eggNOG" id="KOG0048">
    <property type="taxonomic scope" value="Eukaryota"/>
</dbReference>
<dbReference type="GO" id="GO:0000978">
    <property type="term" value="F:RNA polymerase II cis-regulatory region sequence-specific DNA binding"/>
    <property type="evidence" value="ECO:0000318"/>
    <property type="project" value="GO_Central"/>
</dbReference>
<dbReference type="RefSeq" id="XP_001304543.1">
    <property type="nucleotide sequence ID" value="XM_001304542.1"/>
</dbReference>
<dbReference type="GO" id="GO:0005634">
    <property type="term" value="C:nucleus"/>
    <property type="evidence" value="ECO:0000318"/>
    <property type="project" value="GO_Central"/>
</dbReference>
<dbReference type="OrthoDB" id="2350934at2759"/>
<dbReference type="InterPro" id="IPR009057">
    <property type="entry name" value="Homeodomain-like_sf"/>
</dbReference>
<dbReference type="KEGG" id="tva:4749312"/>
<dbReference type="Pfam" id="PF00249">
    <property type="entry name" value="Myb_DNA-binding"/>
    <property type="match status" value="2"/>
</dbReference>
<reference evidence="3" key="1">
    <citation type="submission" date="2006-10" db="EMBL/GenBank/DDBJ databases">
        <authorList>
            <person name="Amadeo P."/>
            <person name="Zhao Q."/>
            <person name="Wortman J."/>
            <person name="Fraser-Liggett C."/>
            <person name="Carlton J."/>
        </authorList>
    </citation>
    <scope>NUCLEOTIDE SEQUENCE</scope>
    <source>
        <strain evidence="3">G3</strain>
    </source>
</reference>
<evidence type="ECO:0000259" key="2">
    <source>
        <dbReference type="PROSITE" id="PS51294"/>
    </source>
</evidence>
<dbReference type="SMART" id="SM00717">
    <property type="entry name" value="SANT"/>
    <property type="match status" value="2"/>
</dbReference>
<dbReference type="InterPro" id="IPR017930">
    <property type="entry name" value="Myb_dom"/>
</dbReference>
<dbReference type="PANTHER" id="PTHR45614">
    <property type="entry name" value="MYB PROTEIN-RELATED"/>
    <property type="match status" value="1"/>
</dbReference>
<reference evidence="3" key="2">
    <citation type="journal article" date="2007" name="Science">
        <title>Draft genome sequence of the sexually transmitted pathogen Trichomonas vaginalis.</title>
        <authorList>
            <person name="Carlton J.M."/>
            <person name="Hirt R.P."/>
            <person name="Silva J.C."/>
            <person name="Delcher A.L."/>
            <person name="Schatz M."/>
            <person name="Zhao Q."/>
            <person name="Wortman J.R."/>
            <person name="Bidwell S.L."/>
            <person name="Alsmark U.C.M."/>
            <person name="Besteiro S."/>
            <person name="Sicheritz-Ponten T."/>
            <person name="Noel C.J."/>
            <person name="Dacks J.B."/>
            <person name="Foster P.G."/>
            <person name="Simillion C."/>
            <person name="Van de Peer Y."/>
            <person name="Miranda-Saavedra D."/>
            <person name="Barton G.J."/>
            <person name="Westrop G.D."/>
            <person name="Mueller S."/>
            <person name="Dessi D."/>
            <person name="Fiori P.L."/>
            <person name="Ren Q."/>
            <person name="Paulsen I."/>
            <person name="Zhang H."/>
            <person name="Bastida-Corcuera F.D."/>
            <person name="Simoes-Barbosa A."/>
            <person name="Brown M.T."/>
            <person name="Hayes R.D."/>
            <person name="Mukherjee M."/>
            <person name="Okumura C.Y."/>
            <person name="Schneider R."/>
            <person name="Smith A.J."/>
            <person name="Vanacova S."/>
            <person name="Villalvazo M."/>
            <person name="Haas B.J."/>
            <person name="Pertea M."/>
            <person name="Feldblyum T.V."/>
            <person name="Utterback T.R."/>
            <person name="Shu C.L."/>
            <person name="Osoegawa K."/>
            <person name="de Jong P.J."/>
            <person name="Hrdy I."/>
            <person name="Horvathova L."/>
            <person name="Zubacova Z."/>
            <person name="Dolezal P."/>
            <person name="Malik S.B."/>
            <person name="Logsdon J.M. Jr."/>
            <person name="Henze K."/>
            <person name="Gupta A."/>
            <person name="Wang C.C."/>
            <person name="Dunne R.L."/>
            <person name="Upcroft J.A."/>
            <person name="Upcroft P."/>
            <person name="White O."/>
            <person name="Salzberg S.L."/>
            <person name="Tang P."/>
            <person name="Chiu C.-H."/>
            <person name="Lee Y.-S."/>
            <person name="Embley T.M."/>
            <person name="Coombs G.H."/>
            <person name="Mottram J.C."/>
            <person name="Tachezy J."/>
            <person name="Fraser-Liggett C.M."/>
            <person name="Johnson P.J."/>
        </authorList>
    </citation>
    <scope>NUCLEOTIDE SEQUENCE [LARGE SCALE GENOMIC DNA]</scope>
    <source>
        <strain evidence="3">G3</strain>
    </source>
</reference>
<dbReference type="InterPro" id="IPR050560">
    <property type="entry name" value="MYB_TF"/>
</dbReference>
<name>A2FTZ6_TRIV3</name>
<dbReference type="PROSITE" id="PS50090">
    <property type="entry name" value="MYB_LIKE"/>
    <property type="match status" value="2"/>
</dbReference>